<feature type="coiled-coil region" evidence="1">
    <location>
        <begin position="66"/>
        <end position="214"/>
    </location>
</feature>
<name>A0A182IYG4_ANOAO</name>
<feature type="compositionally biased region" description="Low complexity" evidence="2">
    <location>
        <begin position="406"/>
        <end position="415"/>
    </location>
</feature>
<feature type="region of interest" description="Disordered" evidence="2">
    <location>
        <begin position="446"/>
        <end position="519"/>
    </location>
</feature>
<sequence length="784" mass="83107">MVARAGRSRFFVCLGLLILMVGFLTIFHNSQQQLDELRQLGLRCEQQQKSVQAQMEVIVDQKLRLENSLESERMINEANRKELKQRAQDEKEEHSKSSMEANIRYASLQQQCNLVKSQLGDLTEECSKSKKQQSEEVNSLRLKVSELQGTVQRYKQESNKDAEHLKAQVEQLKDEKINIEATLRQQLVYKDQVIEKLRDLATKMEKENAHYLERCKLPAEQRPQQHHRYRDVLEALSAASALKANPQAHSFNEQLSVSEDLYRIPVALRGRSAAGQVEVVSFSTTASTTTASSVSVGSLAITSSPSSATNIQHAPAPLASFDDAQETRVIASPFEALPDQAERSRRSQTNPPDGGGGSLQAVLDGGIINSVENFQIIPKPLPAVVAPADGGSPNNNVLQEPHLMKTSTSVSASGRRSGGGGSSSDRNLQLPILAAPTVLPVAGGVSVAGRSSKSGPNGARNGGGGTMAGAGASRSSTTSTTSTASSVSRAGAAPKRSTSGSVARKPLSNRHSKPVPVGIVPFPDVMPELEENISENIMDNRYSNVAAAAAAAAGTSTGGARTGGAAVGAGSNKKGKSDKRHGEVGADLNFLNGGANLDADNGAHEVHDTEVGGKRMAGNALMDDREGAGAAAAGDGVAADDDQLAMGGDNLNAAEEDTNLYDTANKAQFGGNPLLDQQLEYNEVMVPGGVGQHGGIHARRGGAQGRRLGAGAKRDPGGPDSKGALMDRMGDKLINEIAHDHGKEGDNYPNEMEDLHLVGNEAEEEDVSDYDDPTALKQGHAERN</sequence>
<dbReference type="AlphaFoldDB" id="A0A182IYG4"/>
<feature type="transmembrane region" description="Helical" evidence="3">
    <location>
        <begin position="9"/>
        <end position="28"/>
    </location>
</feature>
<protein>
    <submittedName>
        <fullName evidence="4">Uncharacterized protein</fullName>
    </submittedName>
</protein>
<accession>A0A182IYG4</accession>
<dbReference type="EnsemblMetazoa" id="AATE007905-RA">
    <property type="protein sequence ID" value="AATE007905-PA.1"/>
    <property type="gene ID" value="AATE007905"/>
</dbReference>
<feature type="region of interest" description="Disordered" evidence="2">
    <location>
        <begin position="759"/>
        <end position="784"/>
    </location>
</feature>
<feature type="region of interest" description="Disordered" evidence="2">
    <location>
        <begin position="405"/>
        <end position="427"/>
    </location>
</feature>
<dbReference type="VEuPathDB" id="VectorBase:AATE007905"/>
<keyword evidence="3" id="KW-1133">Transmembrane helix</keyword>
<dbReference type="STRING" id="41427.A0A182IYG4"/>
<proteinExistence type="predicted"/>
<evidence type="ECO:0000256" key="1">
    <source>
        <dbReference type="SAM" id="Coils"/>
    </source>
</evidence>
<keyword evidence="3" id="KW-0812">Transmembrane</keyword>
<keyword evidence="3" id="KW-0472">Membrane</keyword>
<feature type="region of interest" description="Disordered" evidence="2">
    <location>
        <begin position="334"/>
        <end position="361"/>
    </location>
</feature>
<reference evidence="4" key="1">
    <citation type="submission" date="2022-08" db="UniProtKB">
        <authorList>
            <consortium name="EnsemblMetazoa"/>
        </authorList>
    </citation>
    <scope>IDENTIFICATION</scope>
    <source>
        <strain evidence="4">EBRO</strain>
    </source>
</reference>
<evidence type="ECO:0000256" key="3">
    <source>
        <dbReference type="SAM" id="Phobius"/>
    </source>
</evidence>
<feature type="compositionally biased region" description="Gly residues" evidence="2">
    <location>
        <begin position="556"/>
        <end position="567"/>
    </location>
</feature>
<feature type="region of interest" description="Disordered" evidence="2">
    <location>
        <begin position="555"/>
        <end position="583"/>
    </location>
</feature>
<organism evidence="4">
    <name type="scientific">Anopheles atroparvus</name>
    <name type="common">European mosquito</name>
    <dbReference type="NCBI Taxonomy" id="41427"/>
    <lineage>
        <taxon>Eukaryota</taxon>
        <taxon>Metazoa</taxon>
        <taxon>Ecdysozoa</taxon>
        <taxon>Arthropoda</taxon>
        <taxon>Hexapoda</taxon>
        <taxon>Insecta</taxon>
        <taxon>Pterygota</taxon>
        <taxon>Neoptera</taxon>
        <taxon>Endopterygota</taxon>
        <taxon>Diptera</taxon>
        <taxon>Nematocera</taxon>
        <taxon>Culicoidea</taxon>
        <taxon>Culicidae</taxon>
        <taxon>Anophelinae</taxon>
        <taxon>Anopheles</taxon>
    </lineage>
</organism>
<feature type="region of interest" description="Disordered" evidence="2">
    <location>
        <begin position="694"/>
        <end position="723"/>
    </location>
</feature>
<feature type="compositionally biased region" description="Acidic residues" evidence="2">
    <location>
        <begin position="761"/>
        <end position="772"/>
    </location>
</feature>
<evidence type="ECO:0000313" key="4">
    <source>
        <dbReference type="EnsemblMetazoa" id="AATE007905-PA.1"/>
    </source>
</evidence>
<feature type="compositionally biased region" description="Low complexity" evidence="2">
    <location>
        <begin position="469"/>
        <end position="493"/>
    </location>
</feature>
<evidence type="ECO:0000256" key="2">
    <source>
        <dbReference type="SAM" id="MobiDB-lite"/>
    </source>
</evidence>
<keyword evidence="1" id="KW-0175">Coiled coil</keyword>